<evidence type="ECO:0000313" key="2">
    <source>
        <dbReference type="Proteomes" id="UP001054821"/>
    </source>
</evidence>
<protein>
    <submittedName>
        <fullName evidence="1">Uncharacterized protein</fullName>
    </submittedName>
</protein>
<dbReference type="EMBL" id="JAJFAZ020000008">
    <property type="protein sequence ID" value="KAI5312447.1"/>
    <property type="molecule type" value="Genomic_DNA"/>
</dbReference>
<dbReference type="Proteomes" id="UP001054821">
    <property type="component" value="Chromosome 8"/>
</dbReference>
<dbReference type="AlphaFoldDB" id="A0AAD4UV09"/>
<gene>
    <name evidence="1" type="ORF">L3X38_041620</name>
</gene>
<reference evidence="1 2" key="1">
    <citation type="journal article" date="2022" name="G3 (Bethesda)">
        <title>Whole-genome sequence and methylome profiling of the almond [Prunus dulcis (Mill.) D.A. Webb] cultivar 'Nonpareil'.</title>
        <authorList>
            <person name="D'Amico-Willman K.M."/>
            <person name="Ouma W.Z."/>
            <person name="Meulia T."/>
            <person name="Sideli G.M."/>
            <person name="Gradziel T.M."/>
            <person name="Fresnedo-Ramirez J."/>
        </authorList>
    </citation>
    <scope>NUCLEOTIDE SEQUENCE [LARGE SCALE GENOMIC DNA]</scope>
    <source>
        <strain evidence="1">Clone GOH B32 T37-40</strain>
    </source>
</reference>
<evidence type="ECO:0000313" key="1">
    <source>
        <dbReference type="EMBL" id="KAI5312447.1"/>
    </source>
</evidence>
<proteinExistence type="predicted"/>
<organism evidence="1 2">
    <name type="scientific">Prunus dulcis</name>
    <name type="common">Almond</name>
    <name type="synonym">Amygdalus dulcis</name>
    <dbReference type="NCBI Taxonomy" id="3755"/>
    <lineage>
        <taxon>Eukaryota</taxon>
        <taxon>Viridiplantae</taxon>
        <taxon>Streptophyta</taxon>
        <taxon>Embryophyta</taxon>
        <taxon>Tracheophyta</taxon>
        <taxon>Spermatophyta</taxon>
        <taxon>Magnoliopsida</taxon>
        <taxon>eudicotyledons</taxon>
        <taxon>Gunneridae</taxon>
        <taxon>Pentapetalae</taxon>
        <taxon>rosids</taxon>
        <taxon>fabids</taxon>
        <taxon>Rosales</taxon>
        <taxon>Rosaceae</taxon>
        <taxon>Amygdaloideae</taxon>
        <taxon>Amygdaleae</taxon>
        <taxon>Prunus</taxon>
    </lineage>
</organism>
<accession>A0AAD4UV09</accession>
<comment type="caution">
    <text evidence="1">The sequence shown here is derived from an EMBL/GenBank/DDBJ whole genome shotgun (WGS) entry which is preliminary data.</text>
</comment>
<name>A0AAD4UV09_PRUDU</name>
<sequence length="81" mass="8472">MVTVEPASLIFSVFTESAPPSFSLLQRPNPTPEGGDDYSKFGAPGSADIYCHCASTDGPLGSWSRGVPSAWFIIFISGAAC</sequence>
<keyword evidence="2" id="KW-1185">Reference proteome</keyword>